<dbReference type="PANTHER" id="PTHR40050">
    <property type="entry name" value="INNER SPORE COAT PROTEIN H"/>
    <property type="match status" value="1"/>
</dbReference>
<dbReference type="Pfam" id="PF08757">
    <property type="entry name" value="CotH"/>
    <property type="match status" value="1"/>
</dbReference>
<dbReference type="Proteomes" id="UP001501319">
    <property type="component" value="Unassembled WGS sequence"/>
</dbReference>
<dbReference type="InterPro" id="IPR014867">
    <property type="entry name" value="Spore_coat_CotH_CotH2/3/7"/>
</dbReference>
<name>A0ABN2FGK0_9ACTN</name>
<gene>
    <name evidence="2" type="ORF">GCM10009744_40840</name>
</gene>
<protein>
    <recommendedName>
        <fullName evidence="4">CotH protein</fullName>
    </recommendedName>
</protein>
<feature type="region of interest" description="Disordered" evidence="1">
    <location>
        <begin position="289"/>
        <end position="312"/>
    </location>
</feature>
<evidence type="ECO:0000313" key="2">
    <source>
        <dbReference type="EMBL" id="GAA1645779.1"/>
    </source>
</evidence>
<feature type="region of interest" description="Disordered" evidence="1">
    <location>
        <begin position="565"/>
        <end position="585"/>
    </location>
</feature>
<reference evidence="2 3" key="1">
    <citation type="journal article" date="2019" name="Int. J. Syst. Evol. Microbiol.">
        <title>The Global Catalogue of Microorganisms (GCM) 10K type strain sequencing project: providing services to taxonomists for standard genome sequencing and annotation.</title>
        <authorList>
            <consortium name="The Broad Institute Genomics Platform"/>
            <consortium name="The Broad Institute Genome Sequencing Center for Infectious Disease"/>
            <person name="Wu L."/>
            <person name="Ma J."/>
        </authorList>
    </citation>
    <scope>NUCLEOTIDE SEQUENCE [LARGE SCALE GENOMIC DNA]</scope>
    <source>
        <strain evidence="2 3">JCM 14306</strain>
    </source>
</reference>
<feature type="compositionally biased region" description="Basic and acidic residues" evidence="1">
    <location>
        <begin position="302"/>
        <end position="312"/>
    </location>
</feature>
<feature type="compositionally biased region" description="Low complexity" evidence="1">
    <location>
        <begin position="566"/>
        <end position="579"/>
    </location>
</feature>
<proteinExistence type="predicted"/>
<dbReference type="RefSeq" id="WP_344113354.1">
    <property type="nucleotide sequence ID" value="NZ_BAAANE010000007.1"/>
</dbReference>
<sequence length="585" mass="65252">MPDMVNQRQFQDRFKGRAIVLTDLPQGRPRAIAEEVNEAVGRGDATLYTKAEYVALFQALLREPDSRDPSGGTLLLTTATGDPTVAGLSMTQYTRASVRSADFFAEPMYVVSISGWPRDNLKPQDPVTAPDGASLRVWRTDPHDERHVPPEGASGTLFASSTFSLSNSGNRTAYAPKRSWKINLGPGEDEDRIAGMTRLNLKAMWNDPSQLREAVAWSMFAGAAVPAPRHTFAKLALNGDYKGLFSVIEEVDRAFLKNHFGSNDRGNLYKAYCGNLGCATLEYRRNGEGSAYQADPSNPDDPTYRLKTNEDDPARNTYDDLATLIRTINGVDLPGGTERFGTDAFRTSVEDRLNVKAFLRWAGVNLLLGSWDNYFATPANYYLYNSGRQGDEDGAVADPYFTFIPWDYDNSLGIDRFNTQWQYADLLDWPPSTRGYWAVQGHDGVSPIPLVTNLLANHDFAQYYLDHLEHLLDTRFNPDAVSRELGMGAGDGLWQRISQAAYLESDSPSGRPFTERQFTNDDVYRAGHEQQELHQDGAAILGIYHYVRMRYDRARSQLKQLRTEYPAGASGASFPAAEETLPARR</sequence>
<comment type="caution">
    <text evidence="2">The sequence shown here is derived from an EMBL/GenBank/DDBJ whole genome shotgun (WGS) entry which is preliminary data.</text>
</comment>
<dbReference type="EMBL" id="BAAANE010000007">
    <property type="protein sequence ID" value="GAA1645779.1"/>
    <property type="molecule type" value="Genomic_DNA"/>
</dbReference>
<dbReference type="PANTHER" id="PTHR40050:SF1">
    <property type="entry name" value="INNER SPORE COAT PROTEIN H"/>
    <property type="match status" value="1"/>
</dbReference>
<organism evidence="2 3">
    <name type="scientific">Kribbella alba</name>
    <dbReference type="NCBI Taxonomy" id="190197"/>
    <lineage>
        <taxon>Bacteria</taxon>
        <taxon>Bacillati</taxon>
        <taxon>Actinomycetota</taxon>
        <taxon>Actinomycetes</taxon>
        <taxon>Propionibacteriales</taxon>
        <taxon>Kribbellaceae</taxon>
        <taxon>Kribbella</taxon>
    </lineage>
</organism>
<evidence type="ECO:0008006" key="4">
    <source>
        <dbReference type="Google" id="ProtNLM"/>
    </source>
</evidence>
<keyword evidence="3" id="KW-1185">Reference proteome</keyword>
<accession>A0ABN2FGK0</accession>
<evidence type="ECO:0000256" key="1">
    <source>
        <dbReference type="SAM" id="MobiDB-lite"/>
    </source>
</evidence>
<evidence type="ECO:0000313" key="3">
    <source>
        <dbReference type="Proteomes" id="UP001501319"/>
    </source>
</evidence>